<dbReference type="HOGENOM" id="CLU_012494_5_1_5"/>
<feature type="domain" description="BD-FAE-like" evidence="3">
    <location>
        <begin position="67"/>
        <end position="263"/>
    </location>
</feature>
<proteinExistence type="predicted"/>
<accession>K9D7T6</accession>
<dbReference type="PANTHER" id="PTHR48081:SF6">
    <property type="entry name" value="PEPTIDASE S9 PROLYL OLIGOPEPTIDASE CATALYTIC DOMAIN-CONTAINING PROTEIN"/>
    <property type="match status" value="1"/>
</dbReference>
<dbReference type="InterPro" id="IPR029058">
    <property type="entry name" value="AB_hydrolase_fold"/>
</dbReference>
<organism evidence="4 5">
    <name type="scientific">Sphingobium yanoikuyae ATCC 51230</name>
    <dbReference type="NCBI Taxonomy" id="883163"/>
    <lineage>
        <taxon>Bacteria</taxon>
        <taxon>Pseudomonadati</taxon>
        <taxon>Pseudomonadota</taxon>
        <taxon>Alphaproteobacteria</taxon>
        <taxon>Sphingomonadales</taxon>
        <taxon>Sphingomonadaceae</taxon>
        <taxon>Sphingobium</taxon>
    </lineage>
</organism>
<gene>
    <name evidence="4" type="ORF">HMPREF9718_04084</name>
</gene>
<dbReference type="Proteomes" id="UP000009887">
    <property type="component" value="Unassembled WGS sequence"/>
</dbReference>
<evidence type="ECO:0000259" key="3">
    <source>
        <dbReference type="Pfam" id="PF20434"/>
    </source>
</evidence>
<sequence>MRMLKALTLHLFLLSVNAAHALPSRSGTAATPVPAVQLGIETYRLWDGRASEASSDSEEEVPTLTLFKPHIGTAVGSAVIIAPGGAYVSLATKLEGRPVADWFASRGVTAFVLSYRVGAKAHLPTPLLDGARAVRYVRANAQRFGINPERIGMVGFSAGGHLAATTAVEANAGDLASADPVERNSSKPNFVVLAYPWLEGMAIGADGQSSYCKFVRTSCVPKDYARYRPIEQVGAGFPPTFIYHTTTDNLVPADGIIRFYQKLVAAKVPVEMHILVVSHGVV</sequence>
<evidence type="ECO:0000256" key="1">
    <source>
        <dbReference type="ARBA" id="ARBA00022801"/>
    </source>
</evidence>
<feature type="chain" id="PRO_5003925792" description="BD-FAE-like domain-containing protein" evidence="2">
    <location>
        <begin position="22"/>
        <end position="282"/>
    </location>
</feature>
<dbReference type="EMBL" id="AGZU01000015">
    <property type="protein sequence ID" value="EKU73615.1"/>
    <property type="molecule type" value="Genomic_DNA"/>
</dbReference>
<dbReference type="GO" id="GO:0016787">
    <property type="term" value="F:hydrolase activity"/>
    <property type="evidence" value="ECO:0007669"/>
    <property type="project" value="UniProtKB-KW"/>
</dbReference>
<keyword evidence="2" id="KW-0732">Signal</keyword>
<feature type="signal peptide" evidence="2">
    <location>
        <begin position="1"/>
        <end position="21"/>
    </location>
</feature>
<keyword evidence="5" id="KW-1185">Reference proteome</keyword>
<evidence type="ECO:0000313" key="4">
    <source>
        <dbReference type="EMBL" id="EKU73615.1"/>
    </source>
</evidence>
<keyword evidence="1" id="KW-0378">Hydrolase</keyword>
<dbReference type="InterPro" id="IPR049492">
    <property type="entry name" value="BD-FAE-like_dom"/>
</dbReference>
<reference evidence="4 5" key="1">
    <citation type="submission" date="2012-09" db="EMBL/GenBank/DDBJ databases">
        <title>The Genome Sequence of Sphingobium yanoikuyae ATCC 51230.</title>
        <authorList>
            <consortium name="The Broad Institute Genome Sequencing Platform"/>
            <person name="Earl A."/>
            <person name="Ward D."/>
            <person name="Feldgarden M."/>
            <person name="Gevers D."/>
            <person name="Huys G."/>
            <person name="Walker B."/>
            <person name="Young S.K."/>
            <person name="Zeng Q."/>
            <person name="Gargeya S."/>
            <person name="Fitzgerald M."/>
            <person name="Haas B."/>
            <person name="Abouelleil A."/>
            <person name="Alvarado L."/>
            <person name="Arachchi H.M."/>
            <person name="Berlin A.M."/>
            <person name="Chapman S.B."/>
            <person name="Goldberg J."/>
            <person name="Griggs A."/>
            <person name="Gujja S."/>
            <person name="Hansen M."/>
            <person name="Howarth C."/>
            <person name="Imamovic A."/>
            <person name="Larimer J."/>
            <person name="McCowen C."/>
            <person name="Montmayeur A."/>
            <person name="Murphy C."/>
            <person name="Neiman D."/>
            <person name="Pearson M."/>
            <person name="Priest M."/>
            <person name="Roberts A."/>
            <person name="Saif S."/>
            <person name="Shea T."/>
            <person name="Sisk P."/>
            <person name="Sykes S."/>
            <person name="Wortman J."/>
            <person name="Nusbaum C."/>
            <person name="Birren B."/>
        </authorList>
    </citation>
    <scope>NUCLEOTIDE SEQUENCE [LARGE SCALE GENOMIC DNA]</scope>
    <source>
        <strain evidence="4 5">ATCC 51230</strain>
    </source>
</reference>
<dbReference type="AlphaFoldDB" id="K9D7T6"/>
<dbReference type="InterPro" id="IPR050300">
    <property type="entry name" value="GDXG_lipolytic_enzyme"/>
</dbReference>
<evidence type="ECO:0000256" key="2">
    <source>
        <dbReference type="SAM" id="SignalP"/>
    </source>
</evidence>
<evidence type="ECO:0000313" key="5">
    <source>
        <dbReference type="Proteomes" id="UP000009887"/>
    </source>
</evidence>
<dbReference type="Gene3D" id="3.40.50.1820">
    <property type="entry name" value="alpha/beta hydrolase"/>
    <property type="match status" value="1"/>
</dbReference>
<protein>
    <recommendedName>
        <fullName evidence="3">BD-FAE-like domain-containing protein</fullName>
    </recommendedName>
</protein>
<dbReference type="Pfam" id="PF20434">
    <property type="entry name" value="BD-FAE"/>
    <property type="match status" value="1"/>
</dbReference>
<comment type="caution">
    <text evidence="4">The sequence shown here is derived from an EMBL/GenBank/DDBJ whole genome shotgun (WGS) entry which is preliminary data.</text>
</comment>
<dbReference type="SUPFAM" id="SSF53474">
    <property type="entry name" value="alpha/beta-Hydrolases"/>
    <property type="match status" value="1"/>
</dbReference>
<name>K9D7T6_SPHYA</name>
<dbReference type="PANTHER" id="PTHR48081">
    <property type="entry name" value="AB HYDROLASE SUPERFAMILY PROTEIN C4A8.06C"/>
    <property type="match status" value="1"/>
</dbReference>